<dbReference type="Proteomes" id="UP000318053">
    <property type="component" value="Unassembled WGS sequence"/>
</dbReference>
<evidence type="ECO:0000313" key="3">
    <source>
        <dbReference type="Proteomes" id="UP000318053"/>
    </source>
</evidence>
<dbReference type="AlphaFoldDB" id="A0A5C5YJH7"/>
<proteinExistence type="predicted"/>
<organism evidence="2 3">
    <name type="scientific">Allorhodopirellula solitaria</name>
    <dbReference type="NCBI Taxonomy" id="2527987"/>
    <lineage>
        <taxon>Bacteria</taxon>
        <taxon>Pseudomonadati</taxon>
        <taxon>Planctomycetota</taxon>
        <taxon>Planctomycetia</taxon>
        <taxon>Pirellulales</taxon>
        <taxon>Pirellulaceae</taxon>
        <taxon>Allorhodopirellula</taxon>
    </lineage>
</organism>
<accession>A0A5C5YJH7</accession>
<keyword evidence="3" id="KW-1185">Reference proteome</keyword>
<gene>
    <name evidence="2" type="ORF">CA85_03340</name>
</gene>
<name>A0A5C5YJH7_9BACT</name>
<sequence>MHAKSVPGNLPRSEDSQHPVQTALDGCEVPPGLVGRTAYLIERTRAFGRFKVEQMYKFWIAAVLEATTAAAEG</sequence>
<feature type="region of interest" description="Disordered" evidence="1">
    <location>
        <begin position="1"/>
        <end position="26"/>
    </location>
</feature>
<evidence type="ECO:0000313" key="2">
    <source>
        <dbReference type="EMBL" id="TWT75046.1"/>
    </source>
</evidence>
<comment type="caution">
    <text evidence="2">The sequence shown here is derived from an EMBL/GenBank/DDBJ whole genome shotgun (WGS) entry which is preliminary data.</text>
</comment>
<dbReference type="EMBL" id="SJPK01000001">
    <property type="protein sequence ID" value="TWT75046.1"/>
    <property type="molecule type" value="Genomic_DNA"/>
</dbReference>
<evidence type="ECO:0000256" key="1">
    <source>
        <dbReference type="SAM" id="MobiDB-lite"/>
    </source>
</evidence>
<protein>
    <submittedName>
        <fullName evidence="2">Uncharacterized protein</fullName>
    </submittedName>
</protein>
<reference evidence="2 3" key="1">
    <citation type="submission" date="2019-02" db="EMBL/GenBank/DDBJ databases">
        <title>Deep-cultivation of Planctomycetes and their phenomic and genomic characterization uncovers novel biology.</title>
        <authorList>
            <person name="Wiegand S."/>
            <person name="Jogler M."/>
            <person name="Boedeker C."/>
            <person name="Pinto D."/>
            <person name="Vollmers J."/>
            <person name="Rivas-Marin E."/>
            <person name="Kohn T."/>
            <person name="Peeters S.H."/>
            <person name="Heuer A."/>
            <person name="Rast P."/>
            <person name="Oberbeckmann S."/>
            <person name="Bunk B."/>
            <person name="Jeske O."/>
            <person name="Meyerdierks A."/>
            <person name="Storesund J.E."/>
            <person name="Kallscheuer N."/>
            <person name="Luecker S."/>
            <person name="Lage O.M."/>
            <person name="Pohl T."/>
            <person name="Merkel B.J."/>
            <person name="Hornburger P."/>
            <person name="Mueller R.-W."/>
            <person name="Bruemmer F."/>
            <person name="Labrenz M."/>
            <person name="Spormann A.M."/>
            <person name="Op Den Camp H."/>
            <person name="Overmann J."/>
            <person name="Amann R."/>
            <person name="Jetten M.S.M."/>
            <person name="Mascher T."/>
            <person name="Medema M.H."/>
            <person name="Devos D.P."/>
            <person name="Kaster A.-K."/>
            <person name="Ovreas L."/>
            <person name="Rohde M."/>
            <person name="Galperin M.Y."/>
            <person name="Jogler C."/>
        </authorList>
    </citation>
    <scope>NUCLEOTIDE SEQUENCE [LARGE SCALE GENOMIC DNA]</scope>
    <source>
        <strain evidence="2 3">CA85</strain>
    </source>
</reference>
<dbReference type="RefSeq" id="WP_146389542.1">
    <property type="nucleotide sequence ID" value="NZ_SJPK01000001.1"/>
</dbReference>